<dbReference type="InterPro" id="IPR031939">
    <property type="entry name" value="Adhesin_E-like"/>
</dbReference>
<evidence type="ECO:0000259" key="2">
    <source>
        <dbReference type="Pfam" id="PF16747"/>
    </source>
</evidence>
<dbReference type="InterPro" id="IPR043088">
    <property type="entry name" value="Adhesin_E"/>
</dbReference>
<dbReference type="AlphaFoldDB" id="A0A1A9RJ48"/>
<evidence type="ECO:0000256" key="1">
    <source>
        <dbReference type="SAM" id="SignalP"/>
    </source>
</evidence>
<accession>A0A1A9RJ48</accession>
<dbReference type="Proteomes" id="UP000078003">
    <property type="component" value="Unassembled WGS sequence"/>
</dbReference>
<reference evidence="4" key="1">
    <citation type="submission" date="2016-05" db="EMBL/GenBank/DDBJ databases">
        <title>Draft genome of Corynebacterium afermentans subsp. afermentans LCDC 88199T.</title>
        <authorList>
            <person name="Bernier A.-M."/>
            <person name="Bernard K."/>
        </authorList>
    </citation>
    <scope>NUCLEOTIDE SEQUENCE [LARGE SCALE GENOMIC DNA]</scope>
    <source>
        <strain evidence="4">NML01-0328</strain>
    </source>
</reference>
<keyword evidence="1" id="KW-0732">Signal</keyword>
<dbReference type="Gene3D" id="2.40.128.710">
    <property type="entry name" value="Surface-adhesin protein E"/>
    <property type="match status" value="1"/>
</dbReference>
<evidence type="ECO:0000313" key="4">
    <source>
        <dbReference type="Proteomes" id="UP000078003"/>
    </source>
</evidence>
<protein>
    <recommendedName>
        <fullName evidence="2">Surface-adhesin protein E-like domain-containing protein</fullName>
    </recommendedName>
</protein>
<proteinExistence type="predicted"/>
<feature type="domain" description="Surface-adhesin protein E-like" evidence="2">
    <location>
        <begin position="45"/>
        <end position="118"/>
    </location>
</feature>
<feature type="chain" id="PRO_5008395840" description="Surface-adhesin protein E-like domain-containing protein" evidence="1">
    <location>
        <begin position="19"/>
        <end position="171"/>
    </location>
</feature>
<name>A0A1A9RJ48_EIKCO</name>
<sequence>MKNRILLALLLLSGSLHAQGQTDEPGFIKIVQRANPLYLSVQGITSVSGKPNTITYPLVTNITTDQPGYPSIKGQSIVMTVEINCQTGQGRAYGMRVHSQHFGRGQLVQNFTATDGEETINLPELYKQPNTSIYLVSTAIACQKVGKPLAGDPEILRDILNGRGRSTSPWQ</sequence>
<dbReference type="EMBL" id="LXSF01000001">
    <property type="protein sequence ID" value="OAM18416.1"/>
    <property type="molecule type" value="Genomic_DNA"/>
</dbReference>
<organism evidence="3 4">
    <name type="scientific">Eikenella corrodens</name>
    <dbReference type="NCBI Taxonomy" id="539"/>
    <lineage>
        <taxon>Bacteria</taxon>
        <taxon>Pseudomonadati</taxon>
        <taxon>Pseudomonadota</taxon>
        <taxon>Betaproteobacteria</taxon>
        <taxon>Neisseriales</taxon>
        <taxon>Neisseriaceae</taxon>
        <taxon>Eikenella</taxon>
    </lineage>
</organism>
<comment type="caution">
    <text evidence="3">The sequence shown here is derived from an EMBL/GenBank/DDBJ whole genome shotgun (WGS) entry which is preliminary data.</text>
</comment>
<feature type="signal peptide" evidence="1">
    <location>
        <begin position="1"/>
        <end position="18"/>
    </location>
</feature>
<dbReference type="RefSeq" id="WP_064083598.1">
    <property type="nucleotide sequence ID" value="NZ_LXSF01000001.1"/>
</dbReference>
<evidence type="ECO:0000313" key="3">
    <source>
        <dbReference type="EMBL" id="OAM18416.1"/>
    </source>
</evidence>
<gene>
    <name evidence="3" type="ORF">A7P85_01700</name>
</gene>
<dbReference type="Pfam" id="PF16747">
    <property type="entry name" value="Adhesin_E"/>
    <property type="match status" value="1"/>
</dbReference>